<keyword evidence="4 6" id="KW-1133">Transmembrane helix</keyword>
<protein>
    <submittedName>
        <fullName evidence="7">LysE family translocator</fullName>
    </submittedName>
</protein>
<dbReference type="PANTHER" id="PTHR30086">
    <property type="entry name" value="ARGININE EXPORTER PROTEIN ARGO"/>
    <property type="match status" value="1"/>
</dbReference>
<dbReference type="EMBL" id="JAROCB010000003">
    <property type="protein sequence ID" value="MDN4598072.1"/>
    <property type="molecule type" value="Genomic_DNA"/>
</dbReference>
<sequence>MTVLSLLAFAGLCLVLALTPGPDTFLVLRYSMGRARDGIAAAAGTAIGSLVWAALVGVGLAALLEQSAEVFRIVKIAGGLYLIYLGVAAFLASRKSSHAAADPTAATAAQVARRRSTPSLLAGLLSTMLNPKVGLFFIAVVPQFVSAHAGFGETMLLGAIDGLIGMLYLVAVALLASRMIAWLRRPRVTRALERISAGVLSALGIGTVIAGAEG</sequence>
<dbReference type="PANTHER" id="PTHR30086:SF20">
    <property type="entry name" value="ARGININE EXPORTER PROTEIN ARGO-RELATED"/>
    <property type="match status" value="1"/>
</dbReference>
<evidence type="ECO:0000256" key="1">
    <source>
        <dbReference type="ARBA" id="ARBA00004651"/>
    </source>
</evidence>
<feature type="transmembrane region" description="Helical" evidence="6">
    <location>
        <begin position="76"/>
        <end position="93"/>
    </location>
</feature>
<dbReference type="RefSeq" id="WP_301219421.1">
    <property type="nucleotide sequence ID" value="NZ_JAROCB010000003.1"/>
</dbReference>
<feature type="transmembrane region" description="Helical" evidence="6">
    <location>
        <begin position="195"/>
        <end position="212"/>
    </location>
</feature>
<comment type="subcellular location">
    <subcellularLocation>
        <location evidence="1">Cell membrane</location>
        <topology evidence="1">Multi-pass membrane protein</topology>
    </subcellularLocation>
</comment>
<evidence type="ECO:0000256" key="5">
    <source>
        <dbReference type="ARBA" id="ARBA00023136"/>
    </source>
</evidence>
<proteinExistence type="predicted"/>
<feature type="transmembrane region" description="Helical" evidence="6">
    <location>
        <begin position="41"/>
        <end position="64"/>
    </location>
</feature>
<organism evidence="7 8">
    <name type="scientific">Leifsonia virtsii</name>
    <dbReference type="NCBI Taxonomy" id="3035915"/>
    <lineage>
        <taxon>Bacteria</taxon>
        <taxon>Bacillati</taxon>
        <taxon>Actinomycetota</taxon>
        <taxon>Actinomycetes</taxon>
        <taxon>Micrococcales</taxon>
        <taxon>Microbacteriaceae</taxon>
        <taxon>Leifsonia</taxon>
    </lineage>
</organism>
<dbReference type="InterPro" id="IPR001123">
    <property type="entry name" value="LeuE-type"/>
</dbReference>
<gene>
    <name evidence="7" type="ORF">P5G59_13040</name>
</gene>
<comment type="caution">
    <text evidence="7">The sequence shown here is derived from an EMBL/GenBank/DDBJ whole genome shotgun (WGS) entry which is preliminary data.</text>
</comment>
<evidence type="ECO:0000256" key="2">
    <source>
        <dbReference type="ARBA" id="ARBA00022475"/>
    </source>
</evidence>
<evidence type="ECO:0000313" key="7">
    <source>
        <dbReference type="EMBL" id="MDN4598072.1"/>
    </source>
</evidence>
<dbReference type="Pfam" id="PF01810">
    <property type="entry name" value="LysE"/>
    <property type="match status" value="1"/>
</dbReference>
<keyword evidence="2" id="KW-1003">Cell membrane</keyword>
<feature type="transmembrane region" description="Helical" evidence="6">
    <location>
        <begin position="163"/>
        <end position="183"/>
    </location>
</feature>
<keyword evidence="5 6" id="KW-0472">Membrane</keyword>
<keyword evidence="3 6" id="KW-0812">Transmembrane</keyword>
<evidence type="ECO:0000256" key="6">
    <source>
        <dbReference type="SAM" id="Phobius"/>
    </source>
</evidence>
<name>A0ABT8IZE2_9MICO</name>
<reference evidence="7" key="1">
    <citation type="submission" date="2023-03" db="EMBL/GenBank/DDBJ databases">
        <title>MT1 and MT2 Draft Genomes of Novel Species.</title>
        <authorList>
            <person name="Venkateswaran K."/>
        </authorList>
    </citation>
    <scope>NUCLEOTIDE SEQUENCE</scope>
    <source>
        <strain evidence="7">F6_8S_P_1A</strain>
    </source>
</reference>
<keyword evidence="8" id="KW-1185">Reference proteome</keyword>
<evidence type="ECO:0000256" key="4">
    <source>
        <dbReference type="ARBA" id="ARBA00022989"/>
    </source>
</evidence>
<evidence type="ECO:0000256" key="3">
    <source>
        <dbReference type="ARBA" id="ARBA00022692"/>
    </source>
</evidence>
<evidence type="ECO:0000313" key="8">
    <source>
        <dbReference type="Proteomes" id="UP001174210"/>
    </source>
</evidence>
<dbReference type="Proteomes" id="UP001174210">
    <property type="component" value="Unassembled WGS sequence"/>
</dbReference>
<dbReference type="PIRSF" id="PIRSF006324">
    <property type="entry name" value="LeuE"/>
    <property type="match status" value="1"/>
</dbReference>
<accession>A0ABT8IZE2</accession>